<dbReference type="EMBL" id="CP007145">
    <property type="protein sequence ID" value="AHJ96816.1"/>
    <property type="molecule type" value="Genomic_DNA"/>
</dbReference>
<reference evidence="1 2" key="1">
    <citation type="submission" date="2014-01" db="EMBL/GenBank/DDBJ databases">
        <title>Complete genome sequence of ionizing-radiation resistance bacterium Hymenobacter swuensis DY53.</title>
        <authorList>
            <person name="Jung J.-H."/>
            <person name="Jeong S.-W."/>
            <person name="Joe M.-H."/>
            <person name="Cho y.-j."/>
            <person name="Kim M.-K."/>
            <person name="Lim S.-Y."/>
        </authorList>
    </citation>
    <scope>NUCLEOTIDE SEQUENCE [LARGE SCALE GENOMIC DNA]</scope>
    <source>
        <strain evidence="1 2">DY53</strain>
    </source>
</reference>
<evidence type="ECO:0000313" key="2">
    <source>
        <dbReference type="Proteomes" id="UP000019423"/>
    </source>
</evidence>
<dbReference type="HOGENOM" id="CLU_993140_0_0_10"/>
<dbReference type="PATRIC" id="fig|1227739.3.peg.1462"/>
<proteinExistence type="predicted"/>
<dbReference type="eggNOG" id="COG4219">
    <property type="taxonomic scope" value="Bacteria"/>
</dbReference>
<gene>
    <name evidence="1" type="ORF">Hsw_1221</name>
</gene>
<sequence>MPNPPLFHTAPMTKSAYYLAIPQPCHEDWTHMTPTERGRFCQSCRKEVLDFTDMAPADILHVIRQAPGGSVCGRIPAHVLDESRRQAETAAAELYWPQLRNARRWLATLGLPLLAASPLLARALPPAPTAVAPAARSRPATLRLRVYDPATGQGVGFAQVQLWRADALLLTTQAEADGSAQLPLPASDSLRLVVQVPGYRVVDELLEESGLHSTLAVPVQRGAVQLPLVRKEVEAPQTHRAEWSGGISSVMVMQPSPAQRVAQAPKRLFWWLRQRLRKND</sequence>
<protein>
    <submittedName>
        <fullName evidence="1">Uncharacterized protein</fullName>
    </submittedName>
</protein>
<dbReference type="KEGG" id="hsw:Hsw_1221"/>
<organism evidence="1 2">
    <name type="scientific">Hymenobacter swuensis DY53</name>
    <dbReference type="NCBI Taxonomy" id="1227739"/>
    <lineage>
        <taxon>Bacteria</taxon>
        <taxon>Pseudomonadati</taxon>
        <taxon>Bacteroidota</taxon>
        <taxon>Cytophagia</taxon>
        <taxon>Cytophagales</taxon>
        <taxon>Hymenobacteraceae</taxon>
        <taxon>Hymenobacter</taxon>
    </lineage>
</organism>
<dbReference type="Proteomes" id="UP000019423">
    <property type="component" value="Chromosome"/>
</dbReference>
<accession>W8F2K5</accession>
<evidence type="ECO:0000313" key="1">
    <source>
        <dbReference type="EMBL" id="AHJ96816.1"/>
    </source>
</evidence>
<dbReference type="STRING" id="1227739.Hsw_1221"/>
<name>W8F2K5_9BACT</name>
<keyword evidence="2" id="KW-1185">Reference proteome</keyword>
<dbReference type="AlphaFoldDB" id="W8F2K5"/>